<gene>
    <name evidence="1" type="ORF">TKK_018229</name>
</gene>
<sequence length="155" mass="18096">MEIKFLVSLEFFVANFDPLRVWHSQNSATVIRILLDQEVEIVNNTIVFRLHLKSESSSLRERLRGMHIETRERASYSESARSAHAERKDNGLSISSRYFLAAGQFREGTLDVSRYRVDVQCPRVDKELEQSTSEAYINKFTEKRVIERRAKRMLG</sequence>
<keyword evidence="2" id="KW-1185">Reference proteome</keyword>
<proteinExistence type="predicted"/>
<reference evidence="1 2" key="1">
    <citation type="journal article" date="2024" name="bioRxiv">
        <title>A reference genome for Trichogramma kaykai: A tiny desert-dwelling parasitoid wasp with competing sex-ratio distorters.</title>
        <authorList>
            <person name="Culotta J."/>
            <person name="Lindsey A.R."/>
        </authorList>
    </citation>
    <scope>NUCLEOTIDE SEQUENCE [LARGE SCALE GENOMIC DNA]</scope>
    <source>
        <strain evidence="1 2">KSX58</strain>
    </source>
</reference>
<protein>
    <submittedName>
        <fullName evidence="1">Uncharacterized protein</fullName>
    </submittedName>
</protein>
<evidence type="ECO:0000313" key="2">
    <source>
        <dbReference type="Proteomes" id="UP001627154"/>
    </source>
</evidence>
<dbReference type="AlphaFoldDB" id="A0ABD2W0D2"/>
<comment type="caution">
    <text evidence="1">The sequence shown here is derived from an EMBL/GenBank/DDBJ whole genome shotgun (WGS) entry which is preliminary data.</text>
</comment>
<dbReference type="Proteomes" id="UP001627154">
    <property type="component" value="Unassembled WGS sequence"/>
</dbReference>
<dbReference type="EMBL" id="JBJJXI010000147">
    <property type="protein sequence ID" value="KAL3386372.1"/>
    <property type="molecule type" value="Genomic_DNA"/>
</dbReference>
<name>A0ABD2W0D2_9HYME</name>
<accession>A0ABD2W0D2</accession>
<evidence type="ECO:0000313" key="1">
    <source>
        <dbReference type="EMBL" id="KAL3386372.1"/>
    </source>
</evidence>
<organism evidence="1 2">
    <name type="scientific">Trichogramma kaykai</name>
    <dbReference type="NCBI Taxonomy" id="54128"/>
    <lineage>
        <taxon>Eukaryota</taxon>
        <taxon>Metazoa</taxon>
        <taxon>Ecdysozoa</taxon>
        <taxon>Arthropoda</taxon>
        <taxon>Hexapoda</taxon>
        <taxon>Insecta</taxon>
        <taxon>Pterygota</taxon>
        <taxon>Neoptera</taxon>
        <taxon>Endopterygota</taxon>
        <taxon>Hymenoptera</taxon>
        <taxon>Apocrita</taxon>
        <taxon>Proctotrupomorpha</taxon>
        <taxon>Chalcidoidea</taxon>
        <taxon>Trichogrammatidae</taxon>
        <taxon>Trichogramma</taxon>
    </lineage>
</organism>